<proteinExistence type="predicted"/>
<feature type="region of interest" description="Disordered" evidence="1">
    <location>
        <begin position="31"/>
        <end position="50"/>
    </location>
</feature>
<accession>A7IV35</accession>
<evidence type="ECO:0000256" key="1">
    <source>
        <dbReference type="SAM" id="MobiDB-lite"/>
    </source>
</evidence>
<reference evidence="2 3" key="1">
    <citation type="journal article" date="2007" name="Virology">
        <title>Sequence and annotation of the 314-kb MT325 and the 321-kb FR483 viruses that infect Chlorella Pbi.</title>
        <authorList>
            <person name="Fitzgerald L.A."/>
            <person name="Graves M.V."/>
            <person name="Li X."/>
            <person name="Feldblyum T."/>
            <person name="Hartigan J."/>
            <person name="Van Etten J.L."/>
        </authorList>
    </citation>
    <scope>NUCLEOTIDE SEQUENCE [LARGE SCALE GENOMIC DNA]</scope>
    <source>
        <strain evidence="2 3">MT325</strain>
    </source>
</reference>
<evidence type="ECO:0000313" key="2">
    <source>
        <dbReference type="EMBL" id="ABT14209.1"/>
    </source>
</evidence>
<organismHost>
    <name type="scientific">Paramecium bursaria</name>
    <dbReference type="NCBI Taxonomy" id="74790"/>
</organismHost>
<evidence type="ECO:0000313" key="3">
    <source>
        <dbReference type="Proteomes" id="UP000246715"/>
    </source>
</evidence>
<dbReference type="EMBL" id="DQ491001">
    <property type="protein sequence ID" value="ABT14209.1"/>
    <property type="molecule type" value="Genomic_DNA"/>
</dbReference>
<organism evidence="2 3">
    <name type="scientific">Paramecium bursaria Chlorella virus MT325</name>
    <name type="common">PBCV-MT325</name>
    <dbReference type="NCBI Taxonomy" id="346932"/>
    <lineage>
        <taxon>Viruses</taxon>
        <taxon>Varidnaviria</taxon>
        <taxon>Bamfordvirae</taxon>
        <taxon>Nucleocytoviricota</taxon>
        <taxon>Megaviricetes</taxon>
        <taxon>Algavirales</taxon>
        <taxon>Phycodnaviridae</taxon>
        <taxon>Chlorovirus</taxon>
        <taxon>Chlorovirus conductrix</taxon>
        <taxon>Paramecium bursaria Chlorella virus A1</taxon>
    </lineage>
</organism>
<name>A7IV35_PBCVM</name>
<protein>
    <submittedName>
        <fullName evidence="2">Uncharacterized protein m655L</fullName>
    </submittedName>
</protein>
<dbReference type="Proteomes" id="UP000246715">
    <property type="component" value="Segment"/>
</dbReference>
<gene>
    <name evidence="2" type="primary">m655L</name>
    <name evidence="2" type="ORF">MT325_m655L</name>
</gene>
<sequence length="88" mass="9768">MLTRCSMNPSIRRCTLSCLMRSSRTMLSGTLSLMQSKQSPRLERRQRGHRSSCRRTSRLLSALLRGCVSRVCCSLAPFAQSSGSGTVE</sequence>